<evidence type="ECO:0000313" key="2">
    <source>
        <dbReference type="EMBL" id="SUZ79260.1"/>
    </source>
</evidence>
<protein>
    <submittedName>
        <fullName evidence="2">Uncharacterized protein</fullName>
    </submittedName>
</protein>
<reference evidence="2" key="1">
    <citation type="submission" date="2018-05" db="EMBL/GenBank/DDBJ databases">
        <authorList>
            <person name="Lanie J.A."/>
            <person name="Ng W.-L."/>
            <person name="Kazmierczak K.M."/>
            <person name="Andrzejewski T.M."/>
            <person name="Davidsen T.M."/>
            <person name="Wayne K.J."/>
            <person name="Tettelin H."/>
            <person name="Glass J.I."/>
            <person name="Rusch D."/>
            <person name="Podicherti R."/>
            <person name="Tsui H.-C.T."/>
            <person name="Winkler M.E."/>
        </authorList>
    </citation>
    <scope>NUCLEOTIDE SEQUENCE</scope>
</reference>
<feature type="compositionally biased region" description="Basic and acidic residues" evidence="1">
    <location>
        <begin position="12"/>
        <end position="50"/>
    </location>
</feature>
<feature type="region of interest" description="Disordered" evidence="1">
    <location>
        <begin position="1"/>
        <end position="50"/>
    </location>
</feature>
<name>A0A381QJT7_9ZZZZ</name>
<organism evidence="2">
    <name type="scientific">marine metagenome</name>
    <dbReference type="NCBI Taxonomy" id="408172"/>
    <lineage>
        <taxon>unclassified sequences</taxon>
        <taxon>metagenomes</taxon>
        <taxon>ecological metagenomes</taxon>
    </lineage>
</organism>
<dbReference type="AlphaFoldDB" id="A0A381QJT7"/>
<dbReference type="EMBL" id="UINC01001380">
    <property type="protein sequence ID" value="SUZ79260.1"/>
    <property type="molecule type" value="Genomic_DNA"/>
</dbReference>
<accession>A0A381QJT7</accession>
<gene>
    <name evidence="2" type="ORF">METZ01_LOCUS32114</name>
</gene>
<proteinExistence type="predicted"/>
<evidence type="ECO:0000256" key="1">
    <source>
        <dbReference type="SAM" id="MobiDB-lite"/>
    </source>
</evidence>
<sequence>MSVAVKWPFGKKPTEPRQVKQPDKRKIIEYERKPDNSPEKKTADRSHLEDAAFKDAMALLGDDSKEK</sequence>